<gene>
    <name evidence="11" type="ORF">IWQ60_004637</name>
</gene>
<accession>A0A9W8A8G7</accession>
<evidence type="ECO:0000256" key="1">
    <source>
        <dbReference type="ARBA" id="ARBA00004141"/>
    </source>
</evidence>
<feature type="transmembrane region" description="Helical" evidence="9">
    <location>
        <begin position="258"/>
        <end position="278"/>
    </location>
</feature>
<organism evidence="11 12">
    <name type="scientific">Tieghemiomyces parasiticus</name>
    <dbReference type="NCBI Taxonomy" id="78921"/>
    <lineage>
        <taxon>Eukaryota</taxon>
        <taxon>Fungi</taxon>
        <taxon>Fungi incertae sedis</taxon>
        <taxon>Zoopagomycota</taxon>
        <taxon>Kickxellomycotina</taxon>
        <taxon>Dimargaritomycetes</taxon>
        <taxon>Dimargaritales</taxon>
        <taxon>Dimargaritaceae</taxon>
        <taxon>Tieghemiomyces</taxon>
    </lineage>
</organism>
<keyword evidence="3" id="KW-0813">Transport</keyword>
<dbReference type="Proteomes" id="UP001150569">
    <property type="component" value="Unassembled WGS sequence"/>
</dbReference>
<keyword evidence="5 9" id="KW-1133">Transmembrane helix</keyword>
<evidence type="ECO:0000256" key="6">
    <source>
        <dbReference type="ARBA" id="ARBA00023065"/>
    </source>
</evidence>
<sequence>MTTSPPSGPRQRPTASSPTHHAAGLQNNAASTPASPLTARLLLSEVGRSHSRLVLIGTMQLALALAIWLEGLGTGSLATVTFAYWLIFYAVDLFVLAVRRVVTTHPTLNSSGNHGLNGSRRLGVAPVLPQYPFGWQRLPVLLTFARLLFVVFVAVHVLTESVKHNLDPVDHHSFDDHHHENLKREGTPWSQLLILAAVLSGLASELWWGRRSTGTPPTHPTETKADTAARRSFAVLTCLVGGLLLAKPCLPDPLSPTLDPYLAIAMALATLAVTAGSLGRYGRLLLQAAPPQTYQMACKRLEEVEGWPGVLGYHHFRLWATTPEHLVGSVEIRADRSRMKVGPTELVQRVRGHLTPLVQELTVQVNVEPSD</sequence>
<feature type="compositionally biased region" description="Polar residues" evidence="8">
    <location>
        <begin position="13"/>
        <end position="32"/>
    </location>
</feature>
<keyword evidence="6" id="KW-0406">Ion transport</keyword>
<comment type="subcellular location">
    <subcellularLocation>
        <location evidence="1">Membrane</location>
        <topology evidence="1">Multi-pass membrane protein</topology>
    </subcellularLocation>
</comment>
<proteinExistence type="inferred from homology"/>
<dbReference type="InterPro" id="IPR045316">
    <property type="entry name" value="Msc2-like"/>
</dbReference>
<keyword evidence="4 9" id="KW-0812">Transmembrane</keyword>
<dbReference type="InterPro" id="IPR058533">
    <property type="entry name" value="Cation_efflux_TM"/>
</dbReference>
<evidence type="ECO:0000313" key="11">
    <source>
        <dbReference type="EMBL" id="KAJ1925303.1"/>
    </source>
</evidence>
<dbReference type="GO" id="GO:0016020">
    <property type="term" value="C:membrane"/>
    <property type="evidence" value="ECO:0007669"/>
    <property type="project" value="UniProtKB-SubCell"/>
</dbReference>
<evidence type="ECO:0000256" key="7">
    <source>
        <dbReference type="ARBA" id="ARBA00023136"/>
    </source>
</evidence>
<dbReference type="EMBL" id="JANBPT010000229">
    <property type="protein sequence ID" value="KAJ1925303.1"/>
    <property type="molecule type" value="Genomic_DNA"/>
</dbReference>
<dbReference type="PANTHER" id="PTHR45755:SF4">
    <property type="entry name" value="ZINC TRANSPORTER 7"/>
    <property type="match status" value="1"/>
</dbReference>
<feature type="transmembrane region" description="Helical" evidence="9">
    <location>
        <begin position="189"/>
        <end position="208"/>
    </location>
</feature>
<dbReference type="InterPro" id="IPR027469">
    <property type="entry name" value="Cation_efflux_TMD_sf"/>
</dbReference>
<dbReference type="AlphaFoldDB" id="A0A9W8A8G7"/>
<dbReference type="Pfam" id="PF01545">
    <property type="entry name" value="Cation_efflux"/>
    <property type="match status" value="1"/>
</dbReference>
<feature type="transmembrane region" description="Helical" evidence="9">
    <location>
        <begin position="53"/>
        <end position="69"/>
    </location>
</feature>
<dbReference type="GO" id="GO:0005385">
    <property type="term" value="F:zinc ion transmembrane transporter activity"/>
    <property type="evidence" value="ECO:0007669"/>
    <property type="project" value="InterPro"/>
</dbReference>
<evidence type="ECO:0000256" key="4">
    <source>
        <dbReference type="ARBA" id="ARBA00022692"/>
    </source>
</evidence>
<reference evidence="11" key="1">
    <citation type="submission" date="2022-07" db="EMBL/GenBank/DDBJ databases">
        <title>Phylogenomic reconstructions and comparative analyses of Kickxellomycotina fungi.</title>
        <authorList>
            <person name="Reynolds N.K."/>
            <person name="Stajich J.E."/>
            <person name="Barry K."/>
            <person name="Grigoriev I.V."/>
            <person name="Crous P."/>
            <person name="Smith M.E."/>
        </authorList>
    </citation>
    <scope>NUCLEOTIDE SEQUENCE</scope>
    <source>
        <strain evidence="11">RSA 861</strain>
    </source>
</reference>
<dbReference type="GO" id="GO:0005794">
    <property type="term" value="C:Golgi apparatus"/>
    <property type="evidence" value="ECO:0007669"/>
    <property type="project" value="TreeGrafter"/>
</dbReference>
<feature type="transmembrane region" description="Helical" evidence="9">
    <location>
        <begin position="228"/>
        <end position="246"/>
    </location>
</feature>
<comment type="caution">
    <text evidence="11">The sequence shown here is derived from an EMBL/GenBank/DDBJ whole genome shotgun (WGS) entry which is preliminary data.</text>
</comment>
<dbReference type="PANTHER" id="PTHR45755">
    <property type="match status" value="1"/>
</dbReference>
<protein>
    <recommendedName>
        <fullName evidence="10">Cation efflux protein transmembrane domain-containing protein</fullName>
    </recommendedName>
</protein>
<keyword evidence="7 9" id="KW-0472">Membrane</keyword>
<evidence type="ECO:0000256" key="5">
    <source>
        <dbReference type="ARBA" id="ARBA00022989"/>
    </source>
</evidence>
<feature type="region of interest" description="Disordered" evidence="8">
    <location>
        <begin position="1"/>
        <end position="32"/>
    </location>
</feature>
<keyword evidence="12" id="KW-1185">Reference proteome</keyword>
<dbReference type="GO" id="GO:0006882">
    <property type="term" value="P:intracellular zinc ion homeostasis"/>
    <property type="evidence" value="ECO:0007669"/>
    <property type="project" value="InterPro"/>
</dbReference>
<dbReference type="SUPFAM" id="SSF161111">
    <property type="entry name" value="Cation efflux protein transmembrane domain-like"/>
    <property type="match status" value="1"/>
</dbReference>
<evidence type="ECO:0000313" key="12">
    <source>
        <dbReference type="Proteomes" id="UP001150569"/>
    </source>
</evidence>
<evidence type="ECO:0000259" key="10">
    <source>
        <dbReference type="Pfam" id="PF01545"/>
    </source>
</evidence>
<feature type="transmembrane region" description="Helical" evidence="9">
    <location>
        <begin position="75"/>
        <end position="98"/>
    </location>
</feature>
<evidence type="ECO:0000256" key="2">
    <source>
        <dbReference type="ARBA" id="ARBA00008873"/>
    </source>
</evidence>
<feature type="transmembrane region" description="Helical" evidence="9">
    <location>
        <begin position="138"/>
        <end position="158"/>
    </location>
</feature>
<name>A0A9W8A8G7_9FUNG</name>
<evidence type="ECO:0000256" key="3">
    <source>
        <dbReference type="ARBA" id="ARBA00022448"/>
    </source>
</evidence>
<feature type="domain" description="Cation efflux protein transmembrane" evidence="10">
    <location>
        <begin position="129"/>
        <end position="278"/>
    </location>
</feature>
<evidence type="ECO:0000256" key="9">
    <source>
        <dbReference type="SAM" id="Phobius"/>
    </source>
</evidence>
<dbReference type="Gene3D" id="1.20.1510.10">
    <property type="entry name" value="Cation efflux protein transmembrane domain"/>
    <property type="match status" value="1"/>
</dbReference>
<comment type="similarity">
    <text evidence="2">Belongs to the cation diffusion facilitator (CDF) transporter (TC 2.A.4) family. SLC30A subfamily.</text>
</comment>
<evidence type="ECO:0000256" key="8">
    <source>
        <dbReference type="SAM" id="MobiDB-lite"/>
    </source>
</evidence>